<dbReference type="EMBL" id="BNAL01000019">
    <property type="protein sequence ID" value="GHG04431.1"/>
    <property type="molecule type" value="Genomic_DNA"/>
</dbReference>
<evidence type="ECO:0000256" key="1">
    <source>
        <dbReference type="ARBA" id="ARBA00004203"/>
    </source>
</evidence>
<dbReference type="PROSITE" id="PS00409">
    <property type="entry name" value="PROKAR_NTER_METHYL"/>
    <property type="match status" value="1"/>
</dbReference>
<reference evidence="7" key="1">
    <citation type="journal article" date="2019" name="Int. J. Syst. Evol. Microbiol.">
        <title>The Global Catalogue of Microorganisms (GCM) 10K type strain sequencing project: providing services to taxonomists for standard genome sequencing and annotation.</title>
        <authorList>
            <consortium name="The Broad Institute Genomics Platform"/>
            <consortium name="The Broad Institute Genome Sequencing Center for Infectious Disease"/>
            <person name="Wu L."/>
            <person name="Ma J."/>
        </authorList>
    </citation>
    <scope>NUCLEOTIDE SEQUENCE [LARGE SCALE GENOMIC DNA]</scope>
    <source>
        <strain evidence="7">CGMCC 1.18439</strain>
    </source>
</reference>
<name>A0ABQ3K6P8_9DEIO</name>
<evidence type="ECO:0000256" key="3">
    <source>
        <dbReference type="ARBA" id="ARBA00022764"/>
    </source>
</evidence>
<keyword evidence="5" id="KW-0472">Membrane</keyword>
<evidence type="ECO:0000256" key="5">
    <source>
        <dbReference type="SAM" id="Phobius"/>
    </source>
</evidence>
<evidence type="ECO:0000313" key="7">
    <source>
        <dbReference type="Proteomes" id="UP000632154"/>
    </source>
</evidence>
<dbReference type="Pfam" id="PF07963">
    <property type="entry name" value="N_methyl"/>
    <property type="match status" value="1"/>
</dbReference>
<evidence type="ECO:0000256" key="4">
    <source>
        <dbReference type="ARBA" id="ARBA00023237"/>
    </source>
</evidence>
<accession>A0ABQ3K6P8</accession>
<feature type="transmembrane region" description="Helical" evidence="5">
    <location>
        <begin position="20"/>
        <end position="44"/>
    </location>
</feature>
<evidence type="ECO:0000256" key="2">
    <source>
        <dbReference type="ARBA" id="ARBA00004418"/>
    </source>
</evidence>
<keyword evidence="3" id="KW-0574">Periplasm</keyword>
<keyword evidence="5" id="KW-0812">Transmembrane</keyword>
<dbReference type="NCBIfam" id="TIGR02532">
    <property type="entry name" value="IV_pilin_GFxxxE"/>
    <property type="match status" value="1"/>
</dbReference>
<dbReference type="InterPro" id="IPR045584">
    <property type="entry name" value="Pilin-like"/>
</dbReference>
<gene>
    <name evidence="6" type="ORF">GCM10017783_16310</name>
</gene>
<comment type="subcellular location">
    <subcellularLocation>
        <location evidence="1">Cell outer membrane</location>
        <topology evidence="1">Single-pass membrane protein</topology>
    </subcellularLocation>
    <subcellularLocation>
        <location evidence="2">Periplasm</location>
    </subcellularLocation>
</comment>
<sequence>MMKANAYRTSFVTQAGFTLVEILVAIALFAILMAVLSSTLLGTLNINGKSQQRLASTTKVQQVVENVKASWTSSAKALANYGNVCVEMEGAVPAGTTVQVQGLDKRGGNAGSAVNAVFKQPGACSATVPTSMPDMRRVTVKSTDADGKAVTIVLDIVNPGRL</sequence>
<comment type="caution">
    <text evidence="6">The sequence shown here is derived from an EMBL/GenBank/DDBJ whole genome shotgun (WGS) entry which is preliminary data.</text>
</comment>
<dbReference type="InterPro" id="IPR012902">
    <property type="entry name" value="N_methyl_site"/>
</dbReference>
<protein>
    <submittedName>
        <fullName evidence="6">Pili assembly chaperone</fullName>
    </submittedName>
</protein>
<keyword evidence="7" id="KW-1185">Reference proteome</keyword>
<organism evidence="6 7">
    <name type="scientific">Deinococcus piscis</name>
    <dbReference type="NCBI Taxonomy" id="394230"/>
    <lineage>
        <taxon>Bacteria</taxon>
        <taxon>Thermotogati</taxon>
        <taxon>Deinococcota</taxon>
        <taxon>Deinococci</taxon>
        <taxon>Deinococcales</taxon>
        <taxon>Deinococcaceae</taxon>
        <taxon>Deinococcus</taxon>
    </lineage>
</organism>
<proteinExistence type="predicted"/>
<evidence type="ECO:0000313" key="6">
    <source>
        <dbReference type="EMBL" id="GHG04431.1"/>
    </source>
</evidence>
<keyword evidence="4" id="KW-0998">Cell outer membrane</keyword>
<dbReference type="SUPFAM" id="SSF54523">
    <property type="entry name" value="Pili subunits"/>
    <property type="match status" value="1"/>
</dbReference>
<dbReference type="Proteomes" id="UP000632154">
    <property type="component" value="Unassembled WGS sequence"/>
</dbReference>
<keyword evidence="5" id="KW-1133">Transmembrane helix</keyword>
<dbReference type="RefSeq" id="WP_189643192.1">
    <property type="nucleotide sequence ID" value="NZ_BNAL01000019.1"/>
</dbReference>